<organism evidence="4 5">
    <name type="scientific">Hungatella hathewayi</name>
    <dbReference type="NCBI Taxonomy" id="154046"/>
    <lineage>
        <taxon>Bacteria</taxon>
        <taxon>Bacillati</taxon>
        <taxon>Bacillota</taxon>
        <taxon>Clostridia</taxon>
        <taxon>Lachnospirales</taxon>
        <taxon>Lachnospiraceae</taxon>
        <taxon>Hungatella</taxon>
    </lineage>
</organism>
<proteinExistence type="inferred from homology"/>
<evidence type="ECO:0000313" key="4">
    <source>
        <dbReference type="EMBL" id="CUP14831.1"/>
    </source>
</evidence>
<name>A0A174KVC9_9FIRM</name>
<dbReference type="InterPro" id="IPR052399">
    <property type="entry name" value="Phage_Baseplate_Assmbl_Protein"/>
</dbReference>
<dbReference type="EMBL" id="CYZE01000019">
    <property type="protein sequence ID" value="CUP14831.1"/>
    <property type="molecule type" value="Genomic_DNA"/>
</dbReference>
<protein>
    <submittedName>
        <fullName evidence="4">Phage Mu protein-like protein gp47</fullName>
    </submittedName>
</protein>
<dbReference type="PANTHER" id="PTHR37829:SF3">
    <property type="entry name" value="PROTEIN JAYE-RELATED"/>
    <property type="match status" value="1"/>
</dbReference>
<reference evidence="4 5" key="1">
    <citation type="submission" date="2015-09" db="EMBL/GenBank/DDBJ databases">
        <authorList>
            <consortium name="Pathogen Informatics"/>
        </authorList>
    </citation>
    <scope>NUCLEOTIDE SEQUENCE [LARGE SCALE GENOMIC DNA]</scope>
    <source>
        <strain evidence="4 5">2789STDY5608850</strain>
    </source>
</reference>
<evidence type="ECO:0000256" key="1">
    <source>
        <dbReference type="ARBA" id="ARBA00038087"/>
    </source>
</evidence>
<feature type="domain" description="Baseplate J-like C-terminal" evidence="3">
    <location>
        <begin position="256"/>
        <end position="340"/>
    </location>
</feature>
<dbReference type="Proteomes" id="UP000095651">
    <property type="component" value="Unassembled WGS sequence"/>
</dbReference>
<evidence type="ECO:0000313" key="5">
    <source>
        <dbReference type="Proteomes" id="UP000095651"/>
    </source>
</evidence>
<evidence type="ECO:0000259" key="3">
    <source>
        <dbReference type="Pfam" id="PF26079"/>
    </source>
</evidence>
<gene>
    <name evidence="4" type="ORF">ERS852407_05116</name>
</gene>
<dbReference type="Pfam" id="PF26079">
    <property type="entry name" value="Baseplate_J_C"/>
    <property type="match status" value="1"/>
</dbReference>
<dbReference type="InterPro" id="IPR058531">
    <property type="entry name" value="Baseplate_J_M"/>
</dbReference>
<accession>A0A174KVC9</accession>
<feature type="domain" description="Baseplate J-like central" evidence="2">
    <location>
        <begin position="179"/>
        <end position="249"/>
    </location>
</feature>
<sequence length="343" mass="37820">MYENMTYETILGRMINKVQDYNAGIDTRPSSPVYAALATAAIELEAMYAELEYYMDQFFADTQNRENLIKRCQELGITPYPATKAVLKGEFNIDIAIGSRFSLGTLNYRAIEKISDRVYKMECETPGTVGGRCLGAMIPVDYIAGLTRAELTEVLKDGTDEEDTEHLRDRFYTAVQKPSTSGNVYDYYNWSMECAGVGTAKVFPLADGPGTVKIAVTDADQSGAGTELLERVRDHINELRPIGATISVVSAVEKQINIRAKVRLQNGMNLGTVQNLFALSVGDFLKNYALKADYISVARIGNLLINTEGVEDYADLLLNDAAQNVRLTELETPIIGTVALEVM</sequence>
<dbReference type="InterPro" id="IPR058530">
    <property type="entry name" value="Baseplate_J-like_C"/>
</dbReference>
<evidence type="ECO:0000259" key="2">
    <source>
        <dbReference type="Pfam" id="PF26078"/>
    </source>
</evidence>
<dbReference type="AlphaFoldDB" id="A0A174KVC9"/>
<dbReference type="Pfam" id="PF26078">
    <property type="entry name" value="Baseplate_J_M"/>
    <property type="match status" value="1"/>
</dbReference>
<dbReference type="RefSeq" id="WP_055659469.1">
    <property type="nucleotide sequence ID" value="NZ_CABIXC010000019.1"/>
</dbReference>
<comment type="similarity">
    <text evidence="1">Belongs to the Mu gp47/PBSX XkdT family.</text>
</comment>
<dbReference type="PANTHER" id="PTHR37829">
    <property type="entry name" value="PHAGE-LIKE ELEMENT PBSX PROTEIN XKDT"/>
    <property type="match status" value="1"/>
</dbReference>